<reference evidence="2 3" key="1">
    <citation type="submission" date="2021-08" db="EMBL/GenBank/DDBJ databases">
        <title>Lysobacter sp. strain CJ11 Genome sequencing and assembly.</title>
        <authorList>
            <person name="Kim I."/>
        </authorList>
    </citation>
    <scope>NUCLEOTIDE SEQUENCE [LARGE SCALE GENOMIC DNA]</scope>
    <source>
        <strain evidence="2 3">CJ11</strain>
    </source>
</reference>
<dbReference type="Proteomes" id="UP000824755">
    <property type="component" value="Chromosome"/>
</dbReference>
<evidence type="ECO:0000256" key="1">
    <source>
        <dbReference type="SAM" id="SignalP"/>
    </source>
</evidence>
<protein>
    <submittedName>
        <fullName evidence="2">DUF4156 domain-containing protein</fullName>
    </submittedName>
</protein>
<evidence type="ECO:0000313" key="3">
    <source>
        <dbReference type="Proteomes" id="UP000824755"/>
    </source>
</evidence>
<dbReference type="EMBL" id="CP080544">
    <property type="protein sequence ID" value="QYR53858.1"/>
    <property type="molecule type" value="Genomic_DNA"/>
</dbReference>
<keyword evidence="1" id="KW-0732">Signal</keyword>
<accession>A0ABX8WSQ9</accession>
<keyword evidence="3" id="KW-1185">Reference proteome</keyword>
<feature type="chain" id="PRO_5046130911" evidence="1">
    <location>
        <begin position="23"/>
        <end position="99"/>
    </location>
</feature>
<gene>
    <name evidence="2" type="ORF">H8L67_00255</name>
</gene>
<sequence>MATVSLAVLALSACTLAPLDRAATGVRVMSAAPAGCTELSEVEVSVTGNVGPIDRNALRVKDELETLARNEAAKQGGNAVVAVSGPEMGEQRFKVYRCP</sequence>
<proteinExistence type="predicted"/>
<dbReference type="Pfam" id="PF13698">
    <property type="entry name" value="DUF4156"/>
    <property type="match status" value="1"/>
</dbReference>
<dbReference type="InterPro" id="IPR025294">
    <property type="entry name" value="DUF4156"/>
</dbReference>
<feature type="signal peptide" evidence="1">
    <location>
        <begin position="1"/>
        <end position="22"/>
    </location>
</feature>
<name>A0ABX8WSQ9_9GAMM</name>
<evidence type="ECO:0000313" key="2">
    <source>
        <dbReference type="EMBL" id="QYR53858.1"/>
    </source>
</evidence>
<organism evidence="2 3">
    <name type="scientific">Lysobacter soyae</name>
    <dbReference type="NCBI Taxonomy" id="2764185"/>
    <lineage>
        <taxon>Bacteria</taxon>
        <taxon>Pseudomonadati</taxon>
        <taxon>Pseudomonadota</taxon>
        <taxon>Gammaproteobacteria</taxon>
        <taxon>Lysobacterales</taxon>
        <taxon>Lysobacteraceae</taxon>
        <taxon>Lysobacter</taxon>
    </lineage>
</organism>